<dbReference type="HOGENOM" id="CLU_992562_0_0_2"/>
<feature type="transmembrane region" description="Helical" evidence="1">
    <location>
        <begin position="198"/>
        <end position="218"/>
    </location>
</feature>
<protein>
    <recommendedName>
        <fullName evidence="2">EamA domain-containing protein</fullName>
    </recommendedName>
</protein>
<feature type="transmembrane region" description="Helical" evidence="1">
    <location>
        <begin position="30"/>
        <end position="53"/>
    </location>
</feature>
<feature type="transmembrane region" description="Helical" evidence="1">
    <location>
        <begin position="168"/>
        <end position="192"/>
    </location>
</feature>
<proteinExistence type="predicted"/>
<dbReference type="InterPro" id="IPR000620">
    <property type="entry name" value="EamA_dom"/>
</dbReference>
<dbReference type="Proteomes" id="UP000007485">
    <property type="component" value="Chromosome"/>
</dbReference>
<gene>
    <name evidence="3" type="ordered locus">VMUT_2288</name>
</gene>
<feature type="transmembrane region" description="Helical" evidence="1">
    <location>
        <begin position="286"/>
        <end position="303"/>
    </location>
</feature>
<feature type="transmembrane region" description="Helical" evidence="1">
    <location>
        <begin position="254"/>
        <end position="274"/>
    </location>
</feature>
<accession>F0QXZ5</accession>
<evidence type="ECO:0000256" key="1">
    <source>
        <dbReference type="SAM" id="Phobius"/>
    </source>
</evidence>
<organism evidence="3 4">
    <name type="scientific">Vulcanisaeta moutnovskia (strain 768-28)</name>
    <dbReference type="NCBI Taxonomy" id="985053"/>
    <lineage>
        <taxon>Archaea</taxon>
        <taxon>Thermoproteota</taxon>
        <taxon>Thermoprotei</taxon>
        <taxon>Thermoproteales</taxon>
        <taxon>Thermoproteaceae</taxon>
        <taxon>Vulcanisaeta</taxon>
    </lineage>
</organism>
<dbReference type="GeneID" id="10289940"/>
<reference evidence="3 4" key="1">
    <citation type="journal article" date="2011" name="J. Bacteriol.">
        <title>Complete genome sequence of 'Vulcanisaeta moutnovskia' strain 768-28, a novel member of the hyperthermophilic crenarchaeal genus vulcanisaeta.</title>
        <authorList>
            <person name="Gumerov V.M."/>
            <person name="Mardanov A.V."/>
            <person name="Beletsky A.V."/>
            <person name="Prokofeva M.I."/>
            <person name="Bonch-Osmolovskaya E.A."/>
            <person name="Ravin N.V."/>
            <person name="Skryabin K.G."/>
        </authorList>
    </citation>
    <scope>NUCLEOTIDE SEQUENCE [LARGE SCALE GENOMIC DNA]</scope>
    <source>
        <strain evidence="3 4">768-28</strain>
    </source>
</reference>
<sequence>MLYLQLTLITSLGVLFLMLRLTLNEERNMLAYLLGIVLAVIASFTWAVSPILYRVGATDSALDDLISNSLGAFILAMPFILLKPPLNGGAWLYGTLFAVLGPVFGTYVFLISLRYADVGIANVISYAYVVMLPIILLVISPSYLVYTWPAILIMIGLYLIMGSGKGTFYGYFMSLLSAILYAFSFLALYRAYDYTNPWGIILIRGITLMIGALLLKIAIEGFRIRVSSKVFLGGLISYGVGGPLYVLSVDYAGIAVPTLITALSPVITEILAIVKLKERLNLKSSLGFAIVIIGIVIATLIGVQV</sequence>
<evidence type="ECO:0000259" key="2">
    <source>
        <dbReference type="Pfam" id="PF00892"/>
    </source>
</evidence>
<dbReference type="RefSeq" id="WP_013605642.1">
    <property type="nucleotide sequence ID" value="NC_015151.1"/>
</dbReference>
<feature type="domain" description="EamA" evidence="2">
    <location>
        <begin position="34"/>
        <end position="161"/>
    </location>
</feature>
<dbReference type="InterPro" id="IPR037185">
    <property type="entry name" value="EmrE-like"/>
</dbReference>
<dbReference type="KEGG" id="vmo:VMUT_2288"/>
<dbReference type="eggNOG" id="arCOG00272">
    <property type="taxonomic scope" value="Archaea"/>
</dbReference>
<dbReference type="EMBL" id="CP002529">
    <property type="protein sequence ID" value="ADY02481.1"/>
    <property type="molecule type" value="Genomic_DNA"/>
</dbReference>
<dbReference type="AlphaFoldDB" id="F0QXZ5"/>
<keyword evidence="1" id="KW-0812">Transmembrane</keyword>
<dbReference type="SUPFAM" id="SSF103481">
    <property type="entry name" value="Multidrug resistance efflux transporter EmrE"/>
    <property type="match status" value="1"/>
</dbReference>
<dbReference type="Pfam" id="PF00892">
    <property type="entry name" value="EamA"/>
    <property type="match status" value="2"/>
</dbReference>
<feature type="transmembrane region" description="Helical" evidence="1">
    <location>
        <begin position="145"/>
        <end position="161"/>
    </location>
</feature>
<evidence type="ECO:0000313" key="4">
    <source>
        <dbReference type="Proteomes" id="UP000007485"/>
    </source>
</evidence>
<keyword evidence="1" id="KW-0472">Membrane</keyword>
<feature type="transmembrane region" description="Helical" evidence="1">
    <location>
        <begin position="90"/>
        <end position="111"/>
    </location>
</feature>
<dbReference type="Gene3D" id="1.10.3730.20">
    <property type="match status" value="1"/>
</dbReference>
<evidence type="ECO:0000313" key="3">
    <source>
        <dbReference type="EMBL" id="ADY02481.1"/>
    </source>
</evidence>
<keyword evidence="4" id="KW-1185">Reference proteome</keyword>
<feature type="transmembrane region" description="Helical" evidence="1">
    <location>
        <begin position="230"/>
        <end position="248"/>
    </location>
</feature>
<keyword evidence="1" id="KW-1133">Transmembrane helix</keyword>
<dbReference type="GO" id="GO:0016020">
    <property type="term" value="C:membrane"/>
    <property type="evidence" value="ECO:0007669"/>
    <property type="project" value="InterPro"/>
</dbReference>
<feature type="transmembrane region" description="Helical" evidence="1">
    <location>
        <begin position="118"/>
        <end position="139"/>
    </location>
</feature>
<feature type="domain" description="EamA" evidence="2">
    <location>
        <begin position="169"/>
        <end position="299"/>
    </location>
</feature>
<name>F0QXZ5_VULM7</name>